<dbReference type="RefSeq" id="WP_286345272.1">
    <property type="nucleotide sequence ID" value="NZ_AP027732.1"/>
</dbReference>
<dbReference type="GO" id="GO:0005524">
    <property type="term" value="F:ATP binding"/>
    <property type="evidence" value="ECO:0007669"/>
    <property type="project" value="UniProtKB-KW"/>
</dbReference>
<dbReference type="EMBL" id="AP027732">
    <property type="protein sequence ID" value="BDZ48266.1"/>
    <property type="molecule type" value="Genomic_DNA"/>
</dbReference>
<dbReference type="InterPro" id="IPR045528">
    <property type="entry name" value="DO-GTPase2"/>
</dbReference>
<keyword evidence="2" id="KW-0547">Nucleotide-binding</keyword>
<name>A0ABM8GIU3_9MICO</name>
<evidence type="ECO:0000259" key="1">
    <source>
        <dbReference type="Pfam" id="PF19993"/>
    </source>
</evidence>
<feature type="domain" description="Double-GTPase 2" evidence="1">
    <location>
        <begin position="12"/>
        <end position="183"/>
    </location>
</feature>
<protein>
    <submittedName>
        <fullName evidence="2">ATP-binding protein</fullName>
    </submittedName>
</protein>
<keyword evidence="3" id="KW-1185">Reference proteome</keyword>
<accession>A0ABM8GIU3</accession>
<dbReference type="SUPFAM" id="SSF52540">
    <property type="entry name" value="P-loop containing nucleoside triphosphate hydrolases"/>
    <property type="match status" value="1"/>
</dbReference>
<keyword evidence="2" id="KW-0067">ATP-binding</keyword>
<sequence length="387" mass="42239">MASNGVGKQQQIAVFGEMGSGKTVLLSSFYGMAQEAAFKEVSQFEILADDTGQGTRLHQNFLKMKKANERPPTTRFASTSYTFSIKRRRTSNPTSKPAEDLRLIWHDYPGEWFSEDPGTDDENQRRISTFRALVGSDVALLLIDGEKLAANAGEEDRYLKALFTMFRNGLVKLRDDLLDAGKPLTRFPRIWILGLSKADVLPDLDVAGLKEIVVEKAGAEMNELRDALASLVEMPEALSVGEDFVLLSSAKFEPGRIDVTERTGVNLILPMAAVLPFDRFVKWANRARRGSKLANDLARAALPVAVVLTPGIRAFSRLGRFAGPVGAVASFAATALAKTLDEADGGVFQHLEDKATKNHEFLAAVLAGFGVDLQRAEEAGVLLRSRA</sequence>
<proteinExistence type="predicted"/>
<evidence type="ECO:0000313" key="2">
    <source>
        <dbReference type="EMBL" id="BDZ48266.1"/>
    </source>
</evidence>
<organism evidence="2 3">
    <name type="scientific">Frondihabitans sucicola</name>
    <dbReference type="NCBI Taxonomy" id="1268041"/>
    <lineage>
        <taxon>Bacteria</taxon>
        <taxon>Bacillati</taxon>
        <taxon>Actinomycetota</taxon>
        <taxon>Actinomycetes</taxon>
        <taxon>Micrococcales</taxon>
        <taxon>Microbacteriaceae</taxon>
        <taxon>Frondihabitans</taxon>
    </lineage>
</organism>
<dbReference type="Gene3D" id="3.40.50.300">
    <property type="entry name" value="P-loop containing nucleotide triphosphate hydrolases"/>
    <property type="match status" value="1"/>
</dbReference>
<dbReference type="Proteomes" id="UP001321486">
    <property type="component" value="Chromosome"/>
</dbReference>
<reference evidence="3" key="1">
    <citation type="journal article" date="2019" name="Int. J. Syst. Evol. Microbiol.">
        <title>The Global Catalogue of Microorganisms (GCM) 10K type strain sequencing project: providing services to taxonomists for standard genome sequencing and annotation.</title>
        <authorList>
            <consortium name="The Broad Institute Genomics Platform"/>
            <consortium name="The Broad Institute Genome Sequencing Center for Infectious Disease"/>
            <person name="Wu L."/>
            <person name="Ma J."/>
        </authorList>
    </citation>
    <scope>NUCLEOTIDE SEQUENCE [LARGE SCALE GENOMIC DNA]</scope>
    <source>
        <strain evidence="3">NBRC 108728</strain>
    </source>
</reference>
<evidence type="ECO:0000313" key="3">
    <source>
        <dbReference type="Proteomes" id="UP001321486"/>
    </source>
</evidence>
<dbReference type="Pfam" id="PF19993">
    <property type="entry name" value="DO-GTPase2"/>
    <property type="match status" value="1"/>
</dbReference>
<gene>
    <name evidence="2" type="ORF">GCM10025867_05070</name>
</gene>
<dbReference type="InterPro" id="IPR027417">
    <property type="entry name" value="P-loop_NTPase"/>
</dbReference>